<feature type="domain" description="DUF1618" evidence="1">
    <location>
        <begin position="40"/>
        <end position="160"/>
    </location>
</feature>
<proteinExistence type="predicted"/>
<evidence type="ECO:0000259" key="1">
    <source>
        <dbReference type="Pfam" id="PF07762"/>
    </source>
</evidence>
<keyword evidence="3" id="KW-1185">Reference proteome</keyword>
<gene>
    <name evidence="2" type="ORF">HU200_058754</name>
</gene>
<accession>A0A835AME7</accession>
<dbReference type="Pfam" id="PF07762">
    <property type="entry name" value="DUF1618"/>
    <property type="match status" value="1"/>
</dbReference>
<organism evidence="2 3">
    <name type="scientific">Digitaria exilis</name>
    <dbReference type="NCBI Taxonomy" id="1010633"/>
    <lineage>
        <taxon>Eukaryota</taxon>
        <taxon>Viridiplantae</taxon>
        <taxon>Streptophyta</taxon>
        <taxon>Embryophyta</taxon>
        <taxon>Tracheophyta</taxon>
        <taxon>Spermatophyta</taxon>
        <taxon>Magnoliopsida</taxon>
        <taxon>Liliopsida</taxon>
        <taxon>Poales</taxon>
        <taxon>Poaceae</taxon>
        <taxon>PACMAD clade</taxon>
        <taxon>Panicoideae</taxon>
        <taxon>Panicodae</taxon>
        <taxon>Paniceae</taxon>
        <taxon>Anthephorinae</taxon>
        <taxon>Digitaria</taxon>
    </lineage>
</organism>
<evidence type="ECO:0000313" key="2">
    <source>
        <dbReference type="EMBL" id="KAF8659107.1"/>
    </source>
</evidence>
<name>A0A835AME7_9POAL</name>
<dbReference type="Proteomes" id="UP000636709">
    <property type="component" value="Unassembled WGS sequence"/>
</dbReference>
<reference evidence="2" key="1">
    <citation type="submission" date="2020-07" db="EMBL/GenBank/DDBJ databases">
        <title>Genome sequence and genetic diversity analysis of an under-domesticated orphan crop, white fonio (Digitaria exilis).</title>
        <authorList>
            <person name="Bennetzen J.L."/>
            <person name="Chen S."/>
            <person name="Ma X."/>
            <person name="Wang X."/>
            <person name="Yssel A.E.J."/>
            <person name="Chaluvadi S.R."/>
            <person name="Johnson M."/>
            <person name="Gangashetty P."/>
            <person name="Hamidou F."/>
            <person name="Sanogo M.D."/>
            <person name="Zwaenepoel A."/>
            <person name="Wallace J."/>
            <person name="Van De Peer Y."/>
            <person name="Van Deynze A."/>
        </authorList>
    </citation>
    <scope>NUCLEOTIDE SEQUENCE</scope>
    <source>
        <tissue evidence="2">Leaves</tissue>
    </source>
</reference>
<dbReference type="InterPro" id="IPR011676">
    <property type="entry name" value="DUF1618"/>
</dbReference>
<evidence type="ECO:0000313" key="3">
    <source>
        <dbReference type="Proteomes" id="UP000636709"/>
    </source>
</evidence>
<dbReference type="PANTHER" id="PTHR33074:SF126">
    <property type="entry name" value="OS07G0633300 PROTEIN"/>
    <property type="match status" value="1"/>
</dbReference>
<dbReference type="EMBL" id="JACEFO010002475">
    <property type="protein sequence ID" value="KAF8659107.1"/>
    <property type="molecule type" value="Genomic_DNA"/>
</dbReference>
<dbReference type="AlphaFoldDB" id="A0A835AME7"/>
<protein>
    <recommendedName>
        <fullName evidence="1">DUF1618 domain-containing protein</fullName>
    </recommendedName>
</protein>
<dbReference type="PANTHER" id="PTHR33074">
    <property type="entry name" value="EXPRESSED PROTEIN-RELATED"/>
    <property type="match status" value="1"/>
</dbReference>
<dbReference type="OrthoDB" id="604159at2759"/>
<comment type="caution">
    <text evidence="2">The sequence shown here is derived from an EMBL/GenBank/DDBJ whole genome shotgun (WGS) entry which is preliminary data.</text>
</comment>
<sequence length="172" mass="19847">MSLDAPQEYPRHVSCHVPCLSDIWTHTVITLGGEGGTMGWVDLWRGILLCDVRSHGDINLRFVPVPLPMVQLNRCNDGTVFRLGCPEPYRGIAYIKGKDCLRFVDLEIVSTRLEGKDKETGYIAMRFDGWTIRTWSNFSMTESRDDWKMDRRPVHAKNINKSRRFIFNCGMH</sequence>